<gene>
    <name evidence="5" type="ORF">WAZ07_16850</name>
</gene>
<evidence type="ECO:0000259" key="4">
    <source>
        <dbReference type="Pfam" id="PF22872"/>
    </source>
</evidence>
<keyword evidence="6" id="KW-1185">Reference proteome</keyword>
<feature type="region of interest" description="Disordered" evidence="1">
    <location>
        <begin position="161"/>
        <end position="184"/>
    </location>
</feature>
<feature type="chain" id="PRO_5045412896" description="DUF3994 domain-containing protein" evidence="2">
    <location>
        <begin position="22"/>
        <end position="299"/>
    </location>
</feature>
<name>A0ABU8FJT1_9BACI</name>
<comment type="caution">
    <text evidence="5">The sequence shown here is derived from an EMBL/GenBank/DDBJ whole genome shotgun (WGS) entry which is preliminary data.</text>
</comment>
<reference evidence="5 6" key="1">
    <citation type="submission" date="2024-01" db="EMBL/GenBank/DDBJ databases">
        <title>Seven novel Bacillus-like species.</title>
        <authorList>
            <person name="Liu G."/>
        </authorList>
    </citation>
    <scope>NUCLEOTIDE SEQUENCE [LARGE SCALE GENOMIC DNA]</scope>
    <source>
        <strain evidence="5 6">FJAT-51639</strain>
    </source>
</reference>
<feature type="domain" description="DUF7018" evidence="4">
    <location>
        <begin position="42"/>
        <end position="157"/>
    </location>
</feature>
<feature type="signal peptide" evidence="2">
    <location>
        <begin position="1"/>
        <end position="21"/>
    </location>
</feature>
<dbReference type="Proteomes" id="UP001372526">
    <property type="component" value="Unassembled WGS sequence"/>
</dbReference>
<feature type="compositionally biased region" description="Basic and acidic residues" evidence="1">
    <location>
        <begin position="174"/>
        <end position="184"/>
    </location>
</feature>
<dbReference type="InterPro" id="IPR053854">
    <property type="entry name" value="DUF7018"/>
</dbReference>
<proteinExistence type="predicted"/>
<dbReference type="PROSITE" id="PS51257">
    <property type="entry name" value="PROKAR_LIPOPROTEIN"/>
    <property type="match status" value="1"/>
</dbReference>
<evidence type="ECO:0000313" key="6">
    <source>
        <dbReference type="Proteomes" id="UP001372526"/>
    </source>
</evidence>
<keyword evidence="2" id="KW-0732">Signal</keyword>
<feature type="domain" description="DUF3994" evidence="3">
    <location>
        <begin position="178"/>
        <end position="284"/>
    </location>
</feature>
<accession>A0ABU8FJT1</accession>
<evidence type="ECO:0008006" key="7">
    <source>
        <dbReference type="Google" id="ProtNLM"/>
    </source>
</evidence>
<dbReference type="Pfam" id="PF22872">
    <property type="entry name" value="DUF7018"/>
    <property type="match status" value="1"/>
</dbReference>
<dbReference type="Pfam" id="PF13159">
    <property type="entry name" value="DUF3994"/>
    <property type="match status" value="1"/>
</dbReference>
<evidence type="ECO:0000256" key="1">
    <source>
        <dbReference type="SAM" id="MobiDB-lite"/>
    </source>
</evidence>
<dbReference type="InterPro" id="IPR025057">
    <property type="entry name" value="DUF3994"/>
</dbReference>
<sequence length="299" mass="33745">MKAKKLVSLALPIMLLGGCGADTGADKPSTKVEAKQDKKEVLSKDKYLVKINDLAMELTQKITEITDMAMDKSNDEKTFAKEFVKQEADLQKTIKKFNSFEPPKEFKDAHKGILKAVDCYSKAYQTQAQELVKKEPDQTKLKESMELVKQGKDYWTTGMKPIQKAEDDLQSSTRSKDKTELAKDSIKVSENGKELVGEWGSYSGSTFNVGLDFRSDGKYSAFDDTGKTTHEQNHIYGEWIYNADTNKLTLDASEYVKDGKKYDKDDLRVSIKFSVKSIKGDTLTLVDEKGQEQVLQKRK</sequence>
<dbReference type="RefSeq" id="WP_336473389.1">
    <property type="nucleotide sequence ID" value="NZ_JBAWSX010000010.1"/>
</dbReference>
<organism evidence="5 6">
    <name type="scientific">Bacillus bruguierae</name>
    <dbReference type="NCBI Taxonomy" id="3127667"/>
    <lineage>
        <taxon>Bacteria</taxon>
        <taxon>Bacillati</taxon>
        <taxon>Bacillota</taxon>
        <taxon>Bacilli</taxon>
        <taxon>Bacillales</taxon>
        <taxon>Bacillaceae</taxon>
        <taxon>Bacillus</taxon>
    </lineage>
</organism>
<dbReference type="EMBL" id="JBAWSX010000010">
    <property type="protein sequence ID" value="MEI4802949.1"/>
    <property type="molecule type" value="Genomic_DNA"/>
</dbReference>
<protein>
    <recommendedName>
        <fullName evidence="7">DUF3994 domain-containing protein</fullName>
    </recommendedName>
</protein>
<evidence type="ECO:0000313" key="5">
    <source>
        <dbReference type="EMBL" id="MEI4802949.1"/>
    </source>
</evidence>
<evidence type="ECO:0000256" key="2">
    <source>
        <dbReference type="SAM" id="SignalP"/>
    </source>
</evidence>
<evidence type="ECO:0000259" key="3">
    <source>
        <dbReference type="Pfam" id="PF13159"/>
    </source>
</evidence>